<feature type="transmembrane region" description="Helical" evidence="1">
    <location>
        <begin position="271"/>
        <end position="292"/>
    </location>
</feature>
<evidence type="ECO:0000256" key="1">
    <source>
        <dbReference type="SAM" id="Phobius"/>
    </source>
</evidence>
<proteinExistence type="predicted"/>
<keyword evidence="1" id="KW-0472">Membrane</keyword>
<reference evidence="3" key="1">
    <citation type="submission" date="2017-08" db="EMBL/GenBank/DDBJ databases">
        <authorList>
            <person name="Huang Z."/>
        </authorList>
    </citation>
    <scope>NUCLEOTIDE SEQUENCE [LARGE SCALE GENOMIC DNA]</scope>
    <source>
        <strain evidence="3">SA5d-4</strain>
    </source>
</reference>
<keyword evidence="3" id="KW-1185">Reference proteome</keyword>
<sequence length="334" mass="36802">MSLQLIEAYLPKKYFEQVDAKLKKFIVVSYRTRELDDDQLLLRLLVKTEDSEEILNYLESASNLIDGFEIILFPVQTHIKRKTGEDERPNKVKEKQRRKIQRASRHELYLHIEGMSRANLTYALFVMLSAVVVALGLIKNSTAVVIGGMVIAPLLGPVIALAFSSILGDYKLAKHSFLSVVMGIFLALGVSIIFSFIFEYPENSHEFLSRTYVDVGDMILALASGAAGALAILKRLPGSLVGVMVAVALLPPTVVLGMSLGSLMLAEAFGALLLLLANITSILLSAIIVFSLTGIRPIKYEEIQRAHNSRRYALLSISIIIILLVVAVIYSNQA</sequence>
<dbReference type="PANTHER" id="PTHR20992">
    <property type="entry name" value="AT15442P-RELATED"/>
    <property type="match status" value="1"/>
</dbReference>
<feature type="transmembrane region" description="Helical" evidence="1">
    <location>
        <begin position="240"/>
        <end position="265"/>
    </location>
</feature>
<dbReference type="Pfam" id="PF04087">
    <property type="entry name" value="DUF389"/>
    <property type="match status" value="1"/>
</dbReference>
<name>A0A263BRG2_9BACI</name>
<gene>
    <name evidence="2" type="ORF">CIB95_13725</name>
</gene>
<dbReference type="Proteomes" id="UP000217083">
    <property type="component" value="Unassembled WGS sequence"/>
</dbReference>
<protein>
    <submittedName>
        <fullName evidence="2">TIGR00341 family protein</fullName>
    </submittedName>
</protein>
<feature type="transmembrane region" description="Helical" evidence="1">
    <location>
        <begin position="312"/>
        <end position="331"/>
    </location>
</feature>
<dbReference type="RefSeq" id="WP_094926080.1">
    <property type="nucleotide sequence ID" value="NZ_NPIA01000008.1"/>
</dbReference>
<dbReference type="PANTHER" id="PTHR20992:SF9">
    <property type="entry name" value="AT15442P-RELATED"/>
    <property type="match status" value="1"/>
</dbReference>
<comment type="caution">
    <text evidence="2">The sequence shown here is derived from an EMBL/GenBank/DDBJ whole genome shotgun (WGS) entry which is preliminary data.</text>
</comment>
<accession>A0A263BRG2</accession>
<feature type="transmembrane region" description="Helical" evidence="1">
    <location>
        <begin position="176"/>
        <end position="198"/>
    </location>
</feature>
<evidence type="ECO:0000313" key="3">
    <source>
        <dbReference type="Proteomes" id="UP000217083"/>
    </source>
</evidence>
<dbReference type="InterPro" id="IPR005240">
    <property type="entry name" value="DUF389"/>
</dbReference>
<reference evidence="2 3" key="2">
    <citation type="submission" date="2017-09" db="EMBL/GenBank/DDBJ databases">
        <title>Bacillus patelloidae sp. nov., isolated from the intestinal tract of a marine limpet.</title>
        <authorList>
            <person name="Liu R."/>
            <person name="Dong C."/>
            <person name="Shao Z."/>
        </authorList>
    </citation>
    <scope>NUCLEOTIDE SEQUENCE [LARGE SCALE GENOMIC DNA]</scope>
    <source>
        <strain evidence="2 3">SA5d-4</strain>
    </source>
</reference>
<dbReference type="EMBL" id="NPIA01000008">
    <property type="protein sequence ID" value="OZM56158.1"/>
    <property type="molecule type" value="Genomic_DNA"/>
</dbReference>
<keyword evidence="1" id="KW-1133">Transmembrane helix</keyword>
<keyword evidence="1" id="KW-0812">Transmembrane</keyword>
<feature type="transmembrane region" description="Helical" evidence="1">
    <location>
        <begin position="144"/>
        <end position="164"/>
    </location>
</feature>
<feature type="transmembrane region" description="Helical" evidence="1">
    <location>
        <begin position="218"/>
        <end position="233"/>
    </location>
</feature>
<feature type="transmembrane region" description="Helical" evidence="1">
    <location>
        <begin position="120"/>
        <end position="138"/>
    </location>
</feature>
<organism evidence="2 3">
    <name type="scientific">Lottiidibacillus patelloidae</name>
    <dbReference type="NCBI Taxonomy" id="2670334"/>
    <lineage>
        <taxon>Bacteria</taxon>
        <taxon>Bacillati</taxon>
        <taxon>Bacillota</taxon>
        <taxon>Bacilli</taxon>
        <taxon>Bacillales</taxon>
        <taxon>Bacillaceae</taxon>
        <taxon>Lottiidibacillus</taxon>
    </lineage>
</organism>
<evidence type="ECO:0000313" key="2">
    <source>
        <dbReference type="EMBL" id="OZM56158.1"/>
    </source>
</evidence>
<dbReference type="NCBIfam" id="TIGR00341">
    <property type="entry name" value="TIGR00341 family protein"/>
    <property type="match status" value="1"/>
</dbReference>
<dbReference type="AlphaFoldDB" id="A0A263BRG2"/>